<keyword evidence="2 4" id="KW-0863">Zinc-finger</keyword>
<dbReference type="EMBL" id="CDMY01000973">
    <property type="protein sequence ID" value="CEM38161.1"/>
    <property type="molecule type" value="Genomic_DNA"/>
</dbReference>
<accession>A0A0G4H383</accession>
<evidence type="ECO:0000256" key="3">
    <source>
        <dbReference type="ARBA" id="ARBA00022833"/>
    </source>
</evidence>
<feature type="zinc finger region" description="C3H1-type" evidence="4">
    <location>
        <begin position="138"/>
        <end position="165"/>
    </location>
</feature>
<dbReference type="SUPFAM" id="SSF90229">
    <property type="entry name" value="CCCH zinc finger"/>
    <property type="match status" value="1"/>
</dbReference>
<feature type="region of interest" description="Disordered" evidence="5">
    <location>
        <begin position="314"/>
        <end position="353"/>
    </location>
</feature>
<feature type="compositionally biased region" description="Basic and acidic residues" evidence="5">
    <location>
        <begin position="182"/>
        <end position="195"/>
    </location>
</feature>
<organism evidence="7 8">
    <name type="scientific">Vitrella brassicaformis (strain CCMP3155)</name>
    <dbReference type="NCBI Taxonomy" id="1169540"/>
    <lineage>
        <taxon>Eukaryota</taxon>
        <taxon>Sar</taxon>
        <taxon>Alveolata</taxon>
        <taxon>Colpodellida</taxon>
        <taxon>Vitrellaceae</taxon>
        <taxon>Vitrella</taxon>
    </lineage>
</organism>
<feature type="region of interest" description="Disordered" evidence="5">
    <location>
        <begin position="398"/>
        <end position="446"/>
    </location>
</feature>
<feature type="domain" description="C3H1-type" evidence="6">
    <location>
        <begin position="138"/>
        <end position="165"/>
    </location>
</feature>
<dbReference type="OrthoDB" id="410307at2759"/>
<dbReference type="GO" id="GO:0008270">
    <property type="term" value="F:zinc ion binding"/>
    <property type="evidence" value="ECO:0007669"/>
    <property type="project" value="UniProtKB-KW"/>
</dbReference>
<protein>
    <recommendedName>
        <fullName evidence="6">C3H1-type domain-containing protein</fullName>
    </recommendedName>
</protein>
<dbReference type="VEuPathDB" id="CryptoDB:Vbra_19521"/>
<evidence type="ECO:0000256" key="5">
    <source>
        <dbReference type="SAM" id="MobiDB-lite"/>
    </source>
</evidence>
<keyword evidence="1 4" id="KW-0479">Metal-binding</keyword>
<feature type="region of interest" description="Disordered" evidence="5">
    <location>
        <begin position="171"/>
        <end position="195"/>
    </location>
</feature>
<proteinExistence type="predicted"/>
<keyword evidence="3 4" id="KW-0862">Zinc</keyword>
<reference evidence="7 8" key="1">
    <citation type="submission" date="2014-11" db="EMBL/GenBank/DDBJ databases">
        <authorList>
            <person name="Zhu J."/>
            <person name="Qi W."/>
            <person name="Song R."/>
        </authorList>
    </citation>
    <scope>NUCLEOTIDE SEQUENCE [LARGE SCALE GENOMIC DNA]</scope>
</reference>
<evidence type="ECO:0000256" key="1">
    <source>
        <dbReference type="ARBA" id="ARBA00022723"/>
    </source>
</evidence>
<dbReference type="InterPro" id="IPR000571">
    <property type="entry name" value="Znf_CCCH"/>
</dbReference>
<dbReference type="PROSITE" id="PS50103">
    <property type="entry name" value="ZF_C3H1"/>
    <property type="match status" value="1"/>
</dbReference>
<gene>
    <name evidence="7" type="ORF">Vbra_19521</name>
</gene>
<dbReference type="InterPro" id="IPR036855">
    <property type="entry name" value="Znf_CCCH_sf"/>
</dbReference>
<evidence type="ECO:0000313" key="8">
    <source>
        <dbReference type="Proteomes" id="UP000041254"/>
    </source>
</evidence>
<dbReference type="Gene3D" id="4.10.1000.10">
    <property type="entry name" value="Zinc finger, CCCH-type"/>
    <property type="match status" value="1"/>
</dbReference>
<keyword evidence="8" id="KW-1185">Reference proteome</keyword>
<feature type="compositionally biased region" description="Low complexity" evidence="5">
    <location>
        <begin position="320"/>
        <end position="334"/>
    </location>
</feature>
<evidence type="ECO:0000259" key="6">
    <source>
        <dbReference type="PROSITE" id="PS50103"/>
    </source>
</evidence>
<evidence type="ECO:0000313" key="7">
    <source>
        <dbReference type="EMBL" id="CEM38161.1"/>
    </source>
</evidence>
<evidence type="ECO:0000256" key="4">
    <source>
        <dbReference type="PROSITE-ProRule" id="PRU00723"/>
    </source>
</evidence>
<name>A0A0G4H383_VITBC</name>
<evidence type="ECO:0000256" key="2">
    <source>
        <dbReference type="ARBA" id="ARBA00022771"/>
    </source>
</evidence>
<feature type="compositionally biased region" description="Polar residues" evidence="5">
    <location>
        <begin position="335"/>
        <end position="349"/>
    </location>
</feature>
<sequence length="446" mass="48320">MTHGDTTAYVHAPHPVTMEDTQQRGKVMIPSLSPLPPCAFPPYGSPSWSASVLKEQPPSPSKESCGCGQRCTAMPGGDHSAGLHGMVGEGQVMQMDHLHHHDPAGGMVREVSNVSTTVSMDENKRLKEIERLERRQLFAKTKLCPWYPTGRCWKLTECNFAHSEEELRPIPEGLLPSIDGGRSGESKKRDVGSDRKTYNGRMLVEPFTPTNDGLSRSRKRRTKSFHCPSYSPGGCLLPSSPLCTATTTTPYYNTRPRSLTYDAQASESASTFSPSSPLTTIASPMPVSLPPFDETPPTHNARPRASSFDYVFSTAPPGVHQPTTHQQAHPQSTAPPHQQHPQSPLTIYTPTAMRPRSMTESVVYVPSSMYATHTGHHSQPLTVIDCRKMCVGVGVQTSTALPNTSPGGSGEGAGQEGRLSPLSILTGDVNVSESELEAAQPVVYEE</sequence>
<dbReference type="InParanoid" id="A0A0G4H383"/>
<dbReference type="Proteomes" id="UP000041254">
    <property type="component" value="Unassembled WGS sequence"/>
</dbReference>
<dbReference type="AlphaFoldDB" id="A0A0G4H383"/>